<dbReference type="PROSITE" id="PS51186">
    <property type="entry name" value="GNAT"/>
    <property type="match status" value="1"/>
</dbReference>
<name>A0A2M8IWH8_9RHOB</name>
<dbReference type="Proteomes" id="UP000231553">
    <property type="component" value="Unassembled WGS sequence"/>
</dbReference>
<gene>
    <name evidence="2" type="ORF">CVM52_20025</name>
</gene>
<dbReference type="CDD" id="cd04301">
    <property type="entry name" value="NAT_SF"/>
    <property type="match status" value="1"/>
</dbReference>
<dbReference type="SUPFAM" id="SSF55729">
    <property type="entry name" value="Acyl-CoA N-acyltransferases (Nat)"/>
    <property type="match status" value="1"/>
</dbReference>
<reference evidence="2 3" key="1">
    <citation type="journal article" date="2018" name="Int. J. Syst. Evol. Microbiol.">
        <title>Pseudooceanicola lipolyticus sp. nov., a marine alphaproteobacterium, reclassification of Oceanicola flagellatus as Pseudooceanicola flagellatus comb. nov. and emended description of the genus Pseudooceanicola.</title>
        <authorList>
            <person name="Huang M.-M."/>
            <person name="Guo L.-L."/>
            <person name="Wu Y.-H."/>
            <person name="Lai Q.-L."/>
            <person name="Shao Z.-Z."/>
            <person name="Wang C.-S."/>
            <person name="Wu M."/>
            <person name="Xu X.-W."/>
        </authorList>
    </citation>
    <scope>NUCLEOTIDE SEQUENCE [LARGE SCALE GENOMIC DNA]</scope>
    <source>
        <strain evidence="2 3">157</strain>
    </source>
</reference>
<evidence type="ECO:0000313" key="3">
    <source>
        <dbReference type="Proteomes" id="UP000231553"/>
    </source>
</evidence>
<organism evidence="2 3">
    <name type="scientific">Pseudooceanicola lipolyticus</name>
    <dbReference type="NCBI Taxonomy" id="2029104"/>
    <lineage>
        <taxon>Bacteria</taxon>
        <taxon>Pseudomonadati</taxon>
        <taxon>Pseudomonadota</taxon>
        <taxon>Alphaproteobacteria</taxon>
        <taxon>Rhodobacterales</taxon>
        <taxon>Paracoccaceae</taxon>
        <taxon>Pseudooceanicola</taxon>
    </lineage>
</organism>
<dbReference type="OrthoDB" id="187903at2"/>
<comment type="caution">
    <text evidence="2">The sequence shown here is derived from an EMBL/GenBank/DDBJ whole genome shotgun (WGS) entry which is preliminary data.</text>
</comment>
<dbReference type="InterPro" id="IPR016181">
    <property type="entry name" value="Acyl_CoA_acyltransferase"/>
</dbReference>
<dbReference type="Pfam" id="PF00583">
    <property type="entry name" value="Acetyltransf_1"/>
    <property type="match status" value="1"/>
</dbReference>
<accession>A0A2M8IWH8</accession>
<keyword evidence="2" id="KW-0808">Transferase</keyword>
<dbReference type="EMBL" id="PGTB01000132">
    <property type="protein sequence ID" value="PJE34886.1"/>
    <property type="molecule type" value="Genomic_DNA"/>
</dbReference>
<dbReference type="AlphaFoldDB" id="A0A2M8IWH8"/>
<feature type="domain" description="N-acetyltransferase" evidence="1">
    <location>
        <begin position="8"/>
        <end position="194"/>
    </location>
</feature>
<dbReference type="InterPro" id="IPR000182">
    <property type="entry name" value="GNAT_dom"/>
</dbReference>
<sequence length="201" mass="21915">MGAAGVVTDVRVLTGAALEAALDEVAALRLAVFRDWPYLYDGDLDYERRYLDSYRSAPGAVLVGAFDGARLVGAATGTPLAEHADAFGAAFEGTGIALSSVFYCAESVLLPAYRGQGIGHRFFDLREAHARARGHDRVAFCAVIRPEDHPARPAAYRPLDAFWRGRGYEPLPGVIAQFSWTDLGQPGETLKPLQFWCRRLD</sequence>
<evidence type="ECO:0000259" key="1">
    <source>
        <dbReference type="PROSITE" id="PS51186"/>
    </source>
</evidence>
<dbReference type="GO" id="GO:0016747">
    <property type="term" value="F:acyltransferase activity, transferring groups other than amino-acyl groups"/>
    <property type="evidence" value="ECO:0007669"/>
    <property type="project" value="InterPro"/>
</dbReference>
<dbReference type="Gene3D" id="3.40.630.30">
    <property type="match status" value="1"/>
</dbReference>
<evidence type="ECO:0000313" key="2">
    <source>
        <dbReference type="EMBL" id="PJE34886.1"/>
    </source>
</evidence>
<protein>
    <submittedName>
        <fullName evidence="2">GNAT family N-acetyltransferase</fullName>
    </submittedName>
</protein>
<proteinExistence type="predicted"/>
<keyword evidence="3" id="KW-1185">Reference proteome</keyword>